<accession>A0ABS5P1K9</accession>
<organism evidence="11 12">
    <name type="scientific">Campylobacter vulpis</name>
    <dbReference type="NCBI Taxonomy" id="1655500"/>
    <lineage>
        <taxon>Bacteria</taxon>
        <taxon>Pseudomonadati</taxon>
        <taxon>Campylobacterota</taxon>
        <taxon>Epsilonproteobacteria</taxon>
        <taxon>Campylobacterales</taxon>
        <taxon>Campylobacteraceae</taxon>
        <taxon>Campylobacter</taxon>
    </lineage>
</organism>
<comment type="subunit">
    <text evidence="10">Probably interacts with PlsX.</text>
</comment>
<evidence type="ECO:0000256" key="4">
    <source>
        <dbReference type="ARBA" id="ARBA00022692"/>
    </source>
</evidence>
<evidence type="ECO:0000313" key="12">
    <source>
        <dbReference type="Proteomes" id="UP000811399"/>
    </source>
</evidence>
<reference evidence="11 12" key="1">
    <citation type="journal article" date="2021" name="Syst. Appl. Microbiol.">
        <title>nCampylobacter vulpis sp. nov. isolated from wild red foxes.</title>
        <authorList>
            <person name="Parisi A."/>
            <person name="Chiara M."/>
            <person name="Caffara M."/>
            <person name="Mion D."/>
            <person name="Miller W.G."/>
            <person name="Caruso M."/>
            <person name="Manzari C."/>
            <person name="Florio D."/>
            <person name="Capozzi L."/>
            <person name="D'Erchia A.M."/>
            <person name="Manzulli V."/>
            <person name="Zanoni R.G."/>
        </authorList>
    </citation>
    <scope>NUCLEOTIDE SEQUENCE [LARGE SCALE GENOMIC DNA]</scope>
    <source>
        <strain evidence="11 12">52/13</strain>
    </source>
</reference>
<keyword evidence="5 10" id="KW-1133">Transmembrane helix</keyword>
<comment type="similarity">
    <text evidence="10">Belongs to the PlsY family.</text>
</comment>
<evidence type="ECO:0000256" key="1">
    <source>
        <dbReference type="ARBA" id="ARBA00022475"/>
    </source>
</evidence>
<proteinExistence type="inferred from homology"/>
<feature type="transmembrane region" description="Helical" evidence="10">
    <location>
        <begin position="87"/>
        <end position="107"/>
    </location>
</feature>
<evidence type="ECO:0000256" key="9">
    <source>
        <dbReference type="ARBA" id="ARBA00023264"/>
    </source>
</evidence>
<dbReference type="Proteomes" id="UP000811399">
    <property type="component" value="Unassembled WGS sequence"/>
</dbReference>
<dbReference type="HAMAP" id="MF_01043">
    <property type="entry name" value="PlsY"/>
    <property type="match status" value="1"/>
</dbReference>
<evidence type="ECO:0000256" key="2">
    <source>
        <dbReference type="ARBA" id="ARBA00022516"/>
    </source>
</evidence>
<gene>
    <name evidence="10 11" type="primary">plsY</name>
    <name evidence="11" type="ORF">CVU5213_02285</name>
</gene>
<keyword evidence="9 10" id="KW-1208">Phospholipid metabolism</keyword>
<evidence type="ECO:0000256" key="3">
    <source>
        <dbReference type="ARBA" id="ARBA00022679"/>
    </source>
</evidence>
<feature type="transmembrane region" description="Helical" evidence="10">
    <location>
        <begin position="6"/>
        <end position="27"/>
    </location>
</feature>
<keyword evidence="4 10" id="KW-0812">Transmembrane</keyword>
<dbReference type="RefSeq" id="WP_213274392.1">
    <property type="nucleotide sequence ID" value="NZ_VJYU01000004.1"/>
</dbReference>
<keyword evidence="2 10" id="KW-0444">Lipid biosynthesis</keyword>
<protein>
    <recommendedName>
        <fullName evidence="10">Glycerol-3-phosphate acyltransferase</fullName>
    </recommendedName>
    <alternativeName>
        <fullName evidence="10">Acyl-PO4 G3P acyltransferase</fullName>
    </alternativeName>
    <alternativeName>
        <fullName evidence="10">Acyl-phosphate--glycerol-3-phosphate acyltransferase</fullName>
    </alternativeName>
    <alternativeName>
        <fullName evidence="10">G3P acyltransferase</fullName>
        <shortName evidence="10">GPAT</shortName>
        <ecNumber evidence="10">2.3.1.275</ecNumber>
    </alternativeName>
    <alternativeName>
        <fullName evidence="10">Lysophosphatidic acid synthase</fullName>
        <shortName evidence="10">LPA synthase</shortName>
    </alternativeName>
</protein>
<dbReference type="PANTHER" id="PTHR30309:SF0">
    <property type="entry name" value="GLYCEROL-3-PHOSPHATE ACYLTRANSFERASE-RELATED"/>
    <property type="match status" value="1"/>
</dbReference>
<feature type="transmembrane region" description="Helical" evidence="10">
    <location>
        <begin position="59"/>
        <end position="81"/>
    </location>
</feature>
<comment type="pathway">
    <text evidence="10">Lipid metabolism; phospholipid metabolism.</text>
</comment>
<feature type="transmembrane region" description="Helical" evidence="10">
    <location>
        <begin position="170"/>
        <end position="188"/>
    </location>
</feature>
<comment type="function">
    <text evidence="10">Catalyzes the transfer of an acyl group from acyl-phosphate (acyl-PO(4)) to glycerol-3-phosphate (G3P) to form lysophosphatidic acid (LPA). This enzyme utilizes acyl-phosphate as fatty acyl donor, but not acyl-CoA or acyl-ACP.</text>
</comment>
<dbReference type="NCBIfam" id="TIGR00023">
    <property type="entry name" value="glycerol-3-phosphate 1-O-acyltransferase PlsY"/>
    <property type="match status" value="1"/>
</dbReference>
<dbReference type="EC" id="2.3.1.275" evidence="10"/>
<dbReference type="SMART" id="SM01207">
    <property type="entry name" value="G3P_acyltransf"/>
    <property type="match status" value="1"/>
</dbReference>
<dbReference type="Pfam" id="PF02660">
    <property type="entry name" value="G3P_acyltransf"/>
    <property type="match status" value="1"/>
</dbReference>
<sequence>MENLSIYALAYLLGSVPFGLILARIFAKVDIKNQGSKSIGATNVLRVVKQENPKLAKKLAIATIVLDFAKAFVPLMVLKFLNHDLNLLWSVAVLTIFGHCFSLYLFFEGGKGIATGAGAMAVLLPLEVLSAFIAWLIIGKVFKISSLASLMGLLAFIITSFVFNYDMPIIDTHAPVFIIAFIILYKHLPNIKRLLFKEECKVI</sequence>
<evidence type="ECO:0000313" key="11">
    <source>
        <dbReference type="EMBL" id="MBS4240565.1"/>
    </source>
</evidence>
<keyword evidence="1 10" id="KW-1003">Cell membrane</keyword>
<feature type="transmembrane region" description="Helical" evidence="10">
    <location>
        <begin position="119"/>
        <end position="138"/>
    </location>
</feature>
<keyword evidence="12" id="KW-1185">Reference proteome</keyword>
<evidence type="ECO:0000256" key="7">
    <source>
        <dbReference type="ARBA" id="ARBA00023136"/>
    </source>
</evidence>
<keyword evidence="8 10" id="KW-0594">Phospholipid biosynthesis</keyword>
<keyword evidence="7 10" id="KW-0472">Membrane</keyword>
<comment type="catalytic activity">
    <reaction evidence="10">
        <text>an acyl phosphate + sn-glycerol 3-phosphate = a 1-acyl-sn-glycero-3-phosphate + phosphate</text>
        <dbReference type="Rhea" id="RHEA:34075"/>
        <dbReference type="ChEBI" id="CHEBI:43474"/>
        <dbReference type="ChEBI" id="CHEBI:57597"/>
        <dbReference type="ChEBI" id="CHEBI:57970"/>
        <dbReference type="ChEBI" id="CHEBI:59918"/>
        <dbReference type="EC" id="2.3.1.275"/>
    </reaction>
</comment>
<dbReference type="PANTHER" id="PTHR30309">
    <property type="entry name" value="INNER MEMBRANE PROTEIN YGIH"/>
    <property type="match status" value="1"/>
</dbReference>
<comment type="caution">
    <text evidence="11">The sequence shown here is derived from an EMBL/GenBank/DDBJ whole genome shotgun (WGS) entry which is preliminary data.</text>
</comment>
<comment type="subcellular location">
    <subcellularLocation>
        <location evidence="10">Cell membrane</location>
        <topology evidence="10">Multi-pass membrane protein</topology>
    </subcellularLocation>
</comment>
<name>A0ABS5P1K9_9BACT</name>
<keyword evidence="3 10" id="KW-0808">Transferase</keyword>
<evidence type="ECO:0000256" key="6">
    <source>
        <dbReference type="ARBA" id="ARBA00023098"/>
    </source>
</evidence>
<dbReference type="InterPro" id="IPR003811">
    <property type="entry name" value="G3P_acylTferase_PlsY"/>
</dbReference>
<evidence type="ECO:0000256" key="8">
    <source>
        <dbReference type="ARBA" id="ARBA00023209"/>
    </source>
</evidence>
<feature type="transmembrane region" description="Helical" evidence="10">
    <location>
        <begin position="144"/>
        <end position="163"/>
    </location>
</feature>
<keyword evidence="6 10" id="KW-0443">Lipid metabolism</keyword>
<evidence type="ECO:0000256" key="5">
    <source>
        <dbReference type="ARBA" id="ARBA00022989"/>
    </source>
</evidence>
<evidence type="ECO:0000256" key="10">
    <source>
        <dbReference type="HAMAP-Rule" id="MF_01043"/>
    </source>
</evidence>
<dbReference type="EMBL" id="VJYU01000004">
    <property type="protein sequence ID" value="MBS4240565.1"/>
    <property type="molecule type" value="Genomic_DNA"/>
</dbReference>